<organism evidence="2 3">
    <name type="scientific">Microbulbifer epialgicus</name>
    <dbReference type="NCBI Taxonomy" id="393907"/>
    <lineage>
        <taxon>Bacteria</taxon>
        <taxon>Pseudomonadati</taxon>
        <taxon>Pseudomonadota</taxon>
        <taxon>Gammaproteobacteria</taxon>
        <taxon>Cellvibrionales</taxon>
        <taxon>Microbulbiferaceae</taxon>
        <taxon>Microbulbifer</taxon>
    </lineage>
</organism>
<keyword evidence="1" id="KW-0472">Membrane</keyword>
<feature type="transmembrane region" description="Helical" evidence="1">
    <location>
        <begin position="66"/>
        <end position="84"/>
    </location>
</feature>
<keyword evidence="3" id="KW-1185">Reference proteome</keyword>
<dbReference type="RefSeq" id="WP_371840918.1">
    <property type="nucleotide sequence ID" value="NZ_JBGMEK010000073.1"/>
</dbReference>
<evidence type="ECO:0000313" key="3">
    <source>
        <dbReference type="Proteomes" id="UP001569428"/>
    </source>
</evidence>
<name>A0ABV4P627_9GAMM</name>
<dbReference type="EMBL" id="JBGMEK010000073">
    <property type="protein sequence ID" value="MFA0813145.1"/>
    <property type="molecule type" value="Genomic_DNA"/>
</dbReference>
<evidence type="ECO:0000256" key="1">
    <source>
        <dbReference type="SAM" id="Phobius"/>
    </source>
</evidence>
<evidence type="ECO:0000313" key="2">
    <source>
        <dbReference type="EMBL" id="MFA0813145.1"/>
    </source>
</evidence>
<reference evidence="2 3" key="1">
    <citation type="submission" date="2024-08" db="EMBL/GenBank/DDBJ databases">
        <authorList>
            <person name="Ishaq N."/>
        </authorList>
    </citation>
    <scope>NUCLEOTIDE SEQUENCE [LARGE SCALE GENOMIC DNA]</scope>
    <source>
        <strain evidence="2 3">DSM 18651</strain>
    </source>
</reference>
<protein>
    <submittedName>
        <fullName evidence="2">Uncharacterized protein</fullName>
    </submittedName>
</protein>
<comment type="caution">
    <text evidence="2">The sequence shown here is derived from an EMBL/GenBank/DDBJ whole genome shotgun (WGS) entry which is preliminary data.</text>
</comment>
<gene>
    <name evidence="2" type="ORF">ACCI49_19785</name>
</gene>
<feature type="transmembrane region" description="Helical" evidence="1">
    <location>
        <begin position="9"/>
        <end position="26"/>
    </location>
</feature>
<dbReference type="Proteomes" id="UP001569428">
    <property type="component" value="Unassembled WGS sequence"/>
</dbReference>
<keyword evidence="1" id="KW-0812">Transmembrane</keyword>
<accession>A0ABV4P627</accession>
<feature type="transmembrane region" description="Helical" evidence="1">
    <location>
        <begin position="41"/>
        <end position="59"/>
    </location>
</feature>
<keyword evidence="1" id="KW-1133">Transmembrane helix</keyword>
<proteinExistence type="predicted"/>
<sequence length="108" mass="12254">MNLELRKSLPFIFLVSISVSWGFYYGTNTKLNDFGNANHEWLFLTDALFTLPLLCLVSVRNKKQALAKAAAYICIAILVGSFIIPEESKFLWVYLESGRYLVLGALSW</sequence>